<evidence type="ECO:0000313" key="2">
    <source>
        <dbReference type="Proteomes" id="UP000628086"/>
    </source>
</evidence>
<evidence type="ECO:0000313" key="1">
    <source>
        <dbReference type="EMBL" id="MBC3477153.1"/>
    </source>
</evidence>
<accession>A0ABR6V9I6</accession>
<name>A0ABR6V9I6_9PSED</name>
<protein>
    <submittedName>
        <fullName evidence="1">Uncharacterized protein</fullName>
    </submittedName>
</protein>
<organism evidence="1 2">
    <name type="scientific">Pseudomonas taiwanensis</name>
    <dbReference type="NCBI Taxonomy" id="470150"/>
    <lineage>
        <taxon>Bacteria</taxon>
        <taxon>Pseudomonadati</taxon>
        <taxon>Pseudomonadota</taxon>
        <taxon>Gammaproteobacteria</taxon>
        <taxon>Pseudomonadales</taxon>
        <taxon>Pseudomonadaceae</taxon>
        <taxon>Pseudomonas</taxon>
    </lineage>
</organism>
<proteinExistence type="predicted"/>
<keyword evidence="2" id="KW-1185">Reference proteome</keyword>
<reference evidence="1 2" key="1">
    <citation type="journal article" date="2020" name="Microorganisms">
        <title>Reliable Identification of Environmental Pseudomonas Isolates Using the rpoD Gene.</title>
        <authorList>
            <consortium name="The Broad Institute Genome Sequencing Platform"/>
            <person name="Girard L."/>
            <person name="Lood C."/>
            <person name="Rokni-Zadeh H."/>
            <person name="van Noort V."/>
            <person name="Lavigne R."/>
            <person name="De Mot R."/>
        </authorList>
    </citation>
    <scope>NUCLEOTIDE SEQUENCE [LARGE SCALE GENOMIC DNA]</scope>
    <source>
        <strain evidence="1 2">RW7P2</strain>
    </source>
</reference>
<comment type="caution">
    <text evidence="1">The sequence shown here is derived from an EMBL/GenBank/DDBJ whole genome shotgun (WGS) entry which is preliminary data.</text>
</comment>
<dbReference type="RefSeq" id="WP_027907594.1">
    <property type="nucleotide sequence ID" value="NZ_JABWRR010000002.1"/>
</dbReference>
<sequence>MPSANKKIDKNLVIIDHTPYTLDEFAGLPLFCLTANDWFTYVTGGDFQTFILKEVQKKQEADWSTRLNLTSTNGGVTTEAPAPLLELAQRSPTPNGNSLTLTVDNEGIIIQDKITVYDVLTTLAQSADRRIAFSSKKYRVKLYQYAYFSEQGFAFVNLNLESL</sequence>
<dbReference type="EMBL" id="JABWRS010000011">
    <property type="protein sequence ID" value="MBC3477153.1"/>
    <property type="molecule type" value="Genomic_DNA"/>
</dbReference>
<dbReference type="Proteomes" id="UP000628086">
    <property type="component" value="Unassembled WGS sequence"/>
</dbReference>
<gene>
    <name evidence="1" type="ORF">HU747_16315</name>
</gene>